<evidence type="ECO:0000313" key="2">
    <source>
        <dbReference type="EMBL" id="PVD37066.1"/>
    </source>
</evidence>
<keyword evidence="3" id="KW-1185">Reference proteome</keyword>
<comment type="caution">
    <text evidence="2">The sequence shown here is derived from an EMBL/GenBank/DDBJ whole genome shotgun (WGS) entry which is preliminary data.</text>
</comment>
<gene>
    <name evidence="2" type="ORF">C0Q70_04059</name>
</gene>
<evidence type="ECO:0000256" key="1">
    <source>
        <dbReference type="SAM" id="MobiDB-lite"/>
    </source>
</evidence>
<dbReference type="EMBL" id="PZQS01000002">
    <property type="protein sequence ID" value="PVD37066.1"/>
    <property type="molecule type" value="Genomic_DNA"/>
</dbReference>
<dbReference type="Proteomes" id="UP000245119">
    <property type="component" value="Linkage Group LG2"/>
</dbReference>
<evidence type="ECO:0000313" key="3">
    <source>
        <dbReference type="Proteomes" id="UP000245119"/>
    </source>
</evidence>
<organism evidence="2 3">
    <name type="scientific">Pomacea canaliculata</name>
    <name type="common">Golden apple snail</name>
    <dbReference type="NCBI Taxonomy" id="400727"/>
    <lineage>
        <taxon>Eukaryota</taxon>
        <taxon>Metazoa</taxon>
        <taxon>Spiralia</taxon>
        <taxon>Lophotrochozoa</taxon>
        <taxon>Mollusca</taxon>
        <taxon>Gastropoda</taxon>
        <taxon>Caenogastropoda</taxon>
        <taxon>Architaenioglossa</taxon>
        <taxon>Ampullarioidea</taxon>
        <taxon>Ampullariidae</taxon>
        <taxon>Pomacea</taxon>
    </lineage>
</organism>
<sequence length="233" mass="26769">MALQLSNDDISVMEDEGQCGKCDEVFPFVNILRCRQFPRITQDDLPLCSKCHQRLHPTCRMGQSVLRPPHFVCSLCQLHRGTVICAMCTLDDEPTDEILEGVLMCTACSDSIHSLKQYHSDHFYPVAGQQLIPVMGAVRWENPSYHLSNITRQEGGPASHKCSQPTLASHHHTASARHVHTRKIEVERRREEFPCHKKLLMNNRHCHKDFDTQTADKHDDKISNEQWAKYYNP</sequence>
<feature type="compositionally biased region" description="Basic residues" evidence="1">
    <location>
        <begin position="169"/>
        <end position="181"/>
    </location>
</feature>
<protein>
    <submittedName>
        <fullName evidence="2">Uncharacterized protein</fullName>
    </submittedName>
</protein>
<dbReference type="AlphaFoldDB" id="A0A2T7PUG0"/>
<feature type="region of interest" description="Disordered" evidence="1">
    <location>
        <begin position="153"/>
        <end position="181"/>
    </location>
</feature>
<reference evidence="2 3" key="1">
    <citation type="submission" date="2018-04" db="EMBL/GenBank/DDBJ databases">
        <title>The genome of golden apple snail Pomacea canaliculata provides insight into stress tolerance and invasive adaptation.</title>
        <authorList>
            <person name="Liu C."/>
            <person name="Liu B."/>
            <person name="Ren Y."/>
            <person name="Zhang Y."/>
            <person name="Wang H."/>
            <person name="Li S."/>
            <person name="Jiang F."/>
            <person name="Yin L."/>
            <person name="Zhang G."/>
            <person name="Qian W."/>
            <person name="Fan W."/>
        </authorList>
    </citation>
    <scope>NUCLEOTIDE SEQUENCE [LARGE SCALE GENOMIC DNA]</scope>
    <source>
        <strain evidence="2">SZHN2017</strain>
        <tissue evidence="2">Muscle</tissue>
    </source>
</reference>
<proteinExistence type="predicted"/>
<accession>A0A2T7PUG0</accession>
<name>A0A2T7PUG0_POMCA</name>